<keyword evidence="3" id="KW-1185">Reference proteome</keyword>
<proteinExistence type="predicted"/>
<keyword evidence="1" id="KW-1133">Transmembrane helix</keyword>
<evidence type="ECO:0000313" key="2">
    <source>
        <dbReference type="EMBL" id="QJR12947.1"/>
    </source>
</evidence>
<feature type="transmembrane region" description="Helical" evidence="1">
    <location>
        <begin position="197"/>
        <end position="217"/>
    </location>
</feature>
<evidence type="ECO:0000313" key="3">
    <source>
        <dbReference type="Proteomes" id="UP000501534"/>
    </source>
</evidence>
<keyword evidence="1" id="KW-0812">Transmembrane</keyword>
<dbReference type="Proteomes" id="UP000501534">
    <property type="component" value="Chromosome"/>
</dbReference>
<gene>
    <name evidence="2" type="ORF">DSM104443_04041</name>
</gene>
<feature type="transmembrane region" description="Helical" evidence="1">
    <location>
        <begin position="21"/>
        <end position="41"/>
    </location>
</feature>
<accession>A0A6M4H4U4</accession>
<dbReference type="RefSeq" id="WP_171095600.1">
    <property type="nucleotide sequence ID" value="NZ_CP053069.1"/>
</dbReference>
<dbReference type="AlphaFoldDB" id="A0A6M4H4U4"/>
<dbReference type="KEGG" id="uru:DSM104443_04041"/>
<organism evidence="2 3">
    <name type="scientific">Usitatibacter rugosus</name>
    <dbReference type="NCBI Taxonomy" id="2732067"/>
    <lineage>
        <taxon>Bacteria</taxon>
        <taxon>Pseudomonadati</taxon>
        <taxon>Pseudomonadota</taxon>
        <taxon>Betaproteobacteria</taxon>
        <taxon>Nitrosomonadales</taxon>
        <taxon>Usitatibacteraceae</taxon>
        <taxon>Usitatibacter</taxon>
    </lineage>
</organism>
<evidence type="ECO:0000256" key="1">
    <source>
        <dbReference type="SAM" id="Phobius"/>
    </source>
</evidence>
<feature type="transmembrane region" description="Helical" evidence="1">
    <location>
        <begin position="168"/>
        <end position="190"/>
    </location>
</feature>
<reference evidence="2 3" key="1">
    <citation type="submission" date="2020-04" db="EMBL/GenBank/DDBJ databases">
        <title>Usitatibacter rugosus gen. nov., sp. nov. and Usitatibacter palustris sp. nov., novel members of Usitatibacteraceae fam. nov. within the order Nitrosomonadales isolated from soil.</title>
        <authorList>
            <person name="Huber K.J."/>
            <person name="Neumann-Schaal M."/>
            <person name="Geppert A."/>
            <person name="Luckner M."/>
            <person name="Wanner G."/>
            <person name="Overmann J."/>
        </authorList>
    </citation>
    <scope>NUCLEOTIDE SEQUENCE [LARGE SCALE GENOMIC DNA]</scope>
    <source>
        <strain evidence="2 3">0125_3</strain>
    </source>
</reference>
<keyword evidence="1" id="KW-0472">Membrane</keyword>
<dbReference type="EMBL" id="CP053069">
    <property type="protein sequence ID" value="QJR12947.1"/>
    <property type="molecule type" value="Genomic_DNA"/>
</dbReference>
<feature type="transmembrane region" description="Helical" evidence="1">
    <location>
        <begin position="116"/>
        <end position="148"/>
    </location>
</feature>
<protein>
    <recommendedName>
        <fullName evidence="4">ABC-2 type transport system permease protein</fullName>
    </recommendedName>
</protein>
<name>A0A6M4H4U4_9PROT</name>
<evidence type="ECO:0008006" key="4">
    <source>
        <dbReference type="Google" id="ProtNLM"/>
    </source>
</evidence>
<feature type="transmembrane region" description="Helical" evidence="1">
    <location>
        <begin position="262"/>
        <end position="281"/>
    </location>
</feature>
<sequence length="288" mass="31701">MNARSTLVWSLRRELWEHRSLYIAPLVAAGFEVLAFTAHIAKQAAPLQGLSQMDPAKRAFIVAMPYSFSASMILFITFIVALFYCLDALYAERRDRSILFWKSMPVSDRMTVLSKFVVPMAVLPAVAFCVALATQLLIFASSGVVLAAKGVDVGAVWSSLPLGEMTVVMAYGLVVHALWYAPIYGALLFVSAWAKKAPFLWATLPLFGVFLFERIAFDSSYVYSFLKYRVTGAITEGFVPGAGKSMVLSTAQLDPVRFVSSYGLWVGLALAVAFLAVAIRIRRSREPI</sequence>
<feature type="transmembrane region" description="Helical" evidence="1">
    <location>
        <begin position="61"/>
        <end position="86"/>
    </location>
</feature>